<comment type="caution">
    <text evidence="1">The sequence shown here is derived from an EMBL/GenBank/DDBJ whole genome shotgun (WGS) entry which is preliminary data.</text>
</comment>
<dbReference type="Proteomes" id="UP000827976">
    <property type="component" value="Chromosome 5"/>
</dbReference>
<sequence length="186" mass="21745">MVCRKYDELDYIKTPVEMYSYLEKFLGETARAVWESYKLNFPQDFARDLKLGDNPYNFVNKIRLLLLEDSPNANNGKQQVEAIRKLEQIPIKNWAIIKPFLLDFMYYSCIAGCFYDKTIDECVSDTESIYSIISYLDPDGTIEENSSDGDNEFVGEMLESNKKYRDLQIKDLDQLDQIEAMLAYLE</sequence>
<reference evidence="2" key="1">
    <citation type="journal article" date="2022" name="Nat. Commun.">
        <title>Chromosome evolution and the genetic basis of agronomically important traits in greater yam.</title>
        <authorList>
            <person name="Bredeson J.V."/>
            <person name="Lyons J.B."/>
            <person name="Oniyinde I.O."/>
            <person name="Okereke N.R."/>
            <person name="Kolade O."/>
            <person name="Nnabue I."/>
            <person name="Nwadili C.O."/>
            <person name="Hribova E."/>
            <person name="Parker M."/>
            <person name="Nwogha J."/>
            <person name="Shu S."/>
            <person name="Carlson J."/>
            <person name="Kariba R."/>
            <person name="Muthemba S."/>
            <person name="Knop K."/>
            <person name="Barton G.J."/>
            <person name="Sherwood A.V."/>
            <person name="Lopez-Montes A."/>
            <person name="Asiedu R."/>
            <person name="Jamnadass R."/>
            <person name="Muchugi A."/>
            <person name="Goodstein D."/>
            <person name="Egesi C.N."/>
            <person name="Featherston J."/>
            <person name="Asfaw A."/>
            <person name="Simpson G.G."/>
            <person name="Dolezel J."/>
            <person name="Hendre P.S."/>
            <person name="Van Deynze A."/>
            <person name="Kumar P.L."/>
            <person name="Obidiegwu J.E."/>
            <person name="Bhattacharjee R."/>
            <person name="Rokhsar D.S."/>
        </authorList>
    </citation>
    <scope>NUCLEOTIDE SEQUENCE [LARGE SCALE GENOMIC DNA]</scope>
    <source>
        <strain evidence="2">cv. TDa95/00328</strain>
    </source>
</reference>
<gene>
    <name evidence="1" type="ORF">IHE45_05G068500</name>
</gene>
<evidence type="ECO:0000313" key="1">
    <source>
        <dbReference type="EMBL" id="KAH7681583.1"/>
    </source>
</evidence>
<organism evidence="1 2">
    <name type="scientific">Dioscorea alata</name>
    <name type="common">Purple yam</name>
    <dbReference type="NCBI Taxonomy" id="55571"/>
    <lineage>
        <taxon>Eukaryota</taxon>
        <taxon>Viridiplantae</taxon>
        <taxon>Streptophyta</taxon>
        <taxon>Embryophyta</taxon>
        <taxon>Tracheophyta</taxon>
        <taxon>Spermatophyta</taxon>
        <taxon>Magnoliopsida</taxon>
        <taxon>Liliopsida</taxon>
        <taxon>Dioscoreales</taxon>
        <taxon>Dioscoreaceae</taxon>
        <taxon>Dioscorea</taxon>
    </lineage>
</organism>
<name>A0ACB7W2C4_DIOAL</name>
<keyword evidence="2" id="KW-1185">Reference proteome</keyword>
<dbReference type="EMBL" id="CM037015">
    <property type="protein sequence ID" value="KAH7681583.1"/>
    <property type="molecule type" value="Genomic_DNA"/>
</dbReference>
<proteinExistence type="predicted"/>
<protein>
    <submittedName>
        <fullName evidence="1">Uncharacterized protein</fullName>
    </submittedName>
</protein>
<evidence type="ECO:0000313" key="2">
    <source>
        <dbReference type="Proteomes" id="UP000827976"/>
    </source>
</evidence>
<accession>A0ACB7W2C4</accession>